<dbReference type="PANTHER" id="PTHR38436:SF1">
    <property type="entry name" value="ESTER CYCLASE"/>
    <property type="match status" value="1"/>
</dbReference>
<name>A0A382FXS5_9ZZZZ</name>
<dbReference type="PANTHER" id="PTHR38436">
    <property type="entry name" value="POLYKETIDE CYCLASE SNOAL-LIKE DOMAIN"/>
    <property type="match status" value="1"/>
</dbReference>
<gene>
    <name evidence="1" type="ORF">METZ01_LOCUS220740</name>
</gene>
<reference evidence="1" key="1">
    <citation type="submission" date="2018-05" db="EMBL/GenBank/DDBJ databases">
        <authorList>
            <person name="Lanie J.A."/>
            <person name="Ng W.-L."/>
            <person name="Kazmierczak K.M."/>
            <person name="Andrzejewski T.M."/>
            <person name="Davidsen T.M."/>
            <person name="Wayne K.J."/>
            <person name="Tettelin H."/>
            <person name="Glass J.I."/>
            <person name="Rusch D."/>
            <person name="Podicherti R."/>
            <person name="Tsui H.-C.T."/>
            <person name="Winkler M.E."/>
        </authorList>
    </citation>
    <scope>NUCLEOTIDE SEQUENCE</scope>
</reference>
<evidence type="ECO:0008006" key="2">
    <source>
        <dbReference type="Google" id="ProtNLM"/>
    </source>
</evidence>
<accession>A0A382FXS5</accession>
<dbReference type="Pfam" id="PF07366">
    <property type="entry name" value="SnoaL"/>
    <property type="match status" value="1"/>
</dbReference>
<organism evidence="1">
    <name type="scientific">marine metagenome</name>
    <dbReference type="NCBI Taxonomy" id="408172"/>
    <lineage>
        <taxon>unclassified sequences</taxon>
        <taxon>metagenomes</taxon>
        <taxon>ecological metagenomes</taxon>
    </lineage>
</organism>
<dbReference type="InterPro" id="IPR009959">
    <property type="entry name" value="Cyclase_SnoaL-like"/>
</dbReference>
<dbReference type="AlphaFoldDB" id="A0A382FXS5"/>
<sequence>MSDKLIEAAKQNIIGYNEKDWDKVAASVTPGYVYDEVPTHRKVEGLAAVLDVWKGWATAFPDSKATIDRAHASGNTVIFEVTWNATHTGPMATPNGEIPATGKSASFRSVLVVEMEGDRASESRQYYDLTTFMSQLGINFT</sequence>
<proteinExistence type="predicted"/>
<protein>
    <recommendedName>
        <fullName evidence="2">SnoaL-like domain-containing protein</fullName>
    </recommendedName>
</protein>
<dbReference type="InterPro" id="IPR032710">
    <property type="entry name" value="NTF2-like_dom_sf"/>
</dbReference>
<dbReference type="EMBL" id="UINC01052491">
    <property type="protein sequence ID" value="SVB67886.1"/>
    <property type="molecule type" value="Genomic_DNA"/>
</dbReference>
<evidence type="ECO:0000313" key="1">
    <source>
        <dbReference type="EMBL" id="SVB67886.1"/>
    </source>
</evidence>
<dbReference type="SUPFAM" id="SSF54427">
    <property type="entry name" value="NTF2-like"/>
    <property type="match status" value="1"/>
</dbReference>
<dbReference type="Gene3D" id="3.10.450.50">
    <property type="match status" value="1"/>
</dbReference>
<dbReference type="GO" id="GO:0030638">
    <property type="term" value="P:polyketide metabolic process"/>
    <property type="evidence" value="ECO:0007669"/>
    <property type="project" value="InterPro"/>
</dbReference>